<evidence type="ECO:0000313" key="3">
    <source>
        <dbReference type="Proteomes" id="UP000248214"/>
    </source>
</evidence>
<evidence type="ECO:0000256" key="1">
    <source>
        <dbReference type="SAM" id="MobiDB-lite"/>
    </source>
</evidence>
<evidence type="ECO:0000313" key="2">
    <source>
        <dbReference type="EMBL" id="PYZ92273.1"/>
    </source>
</evidence>
<dbReference type="AlphaFoldDB" id="A0A323TI10"/>
<feature type="region of interest" description="Disordered" evidence="1">
    <location>
        <begin position="308"/>
        <end position="337"/>
    </location>
</feature>
<comment type="caution">
    <text evidence="2">The sequence shown here is derived from an EMBL/GenBank/DDBJ whole genome shotgun (WGS) entry which is preliminary data.</text>
</comment>
<dbReference type="Proteomes" id="UP000248214">
    <property type="component" value="Unassembled WGS sequence"/>
</dbReference>
<reference evidence="2 3" key="1">
    <citation type="submission" date="2017-10" db="EMBL/GenBank/DDBJ databases">
        <title>Bacillus sp. nov., a halophilic bacterium isolated from a Keqin Lake.</title>
        <authorList>
            <person name="Wang H."/>
        </authorList>
    </citation>
    <scope>NUCLEOTIDE SEQUENCE [LARGE SCALE GENOMIC DNA]</scope>
    <source>
        <strain evidence="2 3">KQ-12</strain>
    </source>
</reference>
<feature type="compositionally biased region" description="Polar residues" evidence="1">
    <location>
        <begin position="313"/>
        <end position="337"/>
    </location>
</feature>
<gene>
    <name evidence="2" type="ORF">CR194_15665</name>
</gene>
<dbReference type="RefSeq" id="WP_110610767.1">
    <property type="nucleotide sequence ID" value="NZ_PDOD01000004.1"/>
</dbReference>
<dbReference type="SUPFAM" id="SSF103642">
    <property type="entry name" value="Sec-C motif"/>
    <property type="match status" value="1"/>
</dbReference>
<protein>
    <recommendedName>
        <fullName evidence="4">HTH psq-type domain-containing protein</fullName>
    </recommendedName>
</protein>
<evidence type="ECO:0008006" key="4">
    <source>
        <dbReference type="Google" id="ProtNLM"/>
    </source>
</evidence>
<dbReference type="InterPro" id="IPR004027">
    <property type="entry name" value="SEC_C_motif"/>
</dbReference>
<organism evidence="2 3">
    <name type="scientific">Salipaludibacillus keqinensis</name>
    <dbReference type="NCBI Taxonomy" id="2045207"/>
    <lineage>
        <taxon>Bacteria</taxon>
        <taxon>Bacillati</taxon>
        <taxon>Bacillota</taxon>
        <taxon>Bacilli</taxon>
        <taxon>Bacillales</taxon>
        <taxon>Bacillaceae</taxon>
    </lineage>
</organism>
<dbReference type="Gene3D" id="3.10.450.50">
    <property type="match status" value="1"/>
</dbReference>
<dbReference type="Pfam" id="PF02810">
    <property type="entry name" value="SEC-C"/>
    <property type="match status" value="1"/>
</dbReference>
<keyword evidence="3" id="KW-1185">Reference proteome</keyword>
<dbReference type="EMBL" id="PDOD01000004">
    <property type="protein sequence ID" value="PYZ92273.1"/>
    <property type="molecule type" value="Genomic_DNA"/>
</dbReference>
<proteinExistence type="predicted"/>
<name>A0A323TI10_9BACI</name>
<sequence>MATLKRNDPCLCGSGKKYKKCCLVKLQAKPRFDEKDQLAFNELLPRVFDYSKKFDQQLQPVYERYVQSLERLPKADAQAFSQLIFHWMLFNYPMVDGNETILSDYVKKQGSSYSEKFQQFLQEWLALEPKLFHVTSSDDKNMAIYDVFQETSLTLEKTPASANLTEGDRLIGYLYPTPTGHSLGNDAIGIPQKLEQSFLTHLNEMKSLSETKTNEQEWFTSHFHEALDVLSLLTISGKELQAEERLNDSSKQVLNLLKEKLDWSVFTFDRFLKAKVTWIAYTKEHSPRIQKPEAFSAALEYWIGKQTEGSGGLSQKTVSEKYSVSPGTVSSKYKSIR</sequence>
<accession>A0A323TI10</accession>
<dbReference type="OrthoDB" id="6399948at2"/>